<keyword evidence="1" id="KW-0328">Glycosyltransferase</keyword>
<dbReference type="Pfam" id="PF13439">
    <property type="entry name" value="Glyco_transf_4"/>
    <property type="match status" value="1"/>
</dbReference>
<evidence type="ECO:0000256" key="2">
    <source>
        <dbReference type="ARBA" id="ARBA00022679"/>
    </source>
</evidence>
<feature type="domain" description="Glycosyltransferase subfamily 4-like N-terminal" evidence="3">
    <location>
        <begin position="14"/>
        <end position="181"/>
    </location>
</feature>
<name>A0ABQ3Z3A9_9ACTN</name>
<dbReference type="Proteomes" id="UP000637628">
    <property type="component" value="Unassembled WGS sequence"/>
</dbReference>
<protein>
    <submittedName>
        <fullName evidence="4">Glycosyl transferase</fullName>
    </submittedName>
</protein>
<dbReference type="PANTHER" id="PTHR45947">
    <property type="entry name" value="SULFOQUINOVOSYL TRANSFERASE SQD2"/>
    <property type="match status" value="1"/>
</dbReference>
<dbReference type="PANTHER" id="PTHR45947:SF13">
    <property type="entry name" value="TRANSFERASE"/>
    <property type="match status" value="1"/>
</dbReference>
<gene>
    <name evidence="4" type="ORF">Adu01nite_56680</name>
</gene>
<organism evidence="4 5">
    <name type="scientific">Paractinoplanes durhamensis</name>
    <dbReference type="NCBI Taxonomy" id="113563"/>
    <lineage>
        <taxon>Bacteria</taxon>
        <taxon>Bacillati</taxon>
        <taxon>Actinomycetota</taxon>
        <taxon>Actinomycetes</taxon>
        <taxon>Micromonosporales</taxon>
        <taxon>Micromonosporaceae</taxon>
        <taxon>Paractinoplanes</taxon>
    </lineage>
</organism>
<sequence>MRIAMVHSSFAVRGGAERYVRDLTTGLLDRGHEVRVFSRPSEHEEAADQSVGRRVSERLGDRTGPLRKVFTHLGDVADPTGLSMHDVAAFAPDVVHVHNWQGLGIRPVRKLAETWPTCHSVHDFAVADPNNALGNLGKAKALDAVLAARSAMLVRNLRDVTLLFPSERTRQTLLRHVPAAAELAQRVVLLSTPVPPARRALPPGDQRTFLFLGALSPHKGLADLLAAWTANPLGTLLVGGDGPMRDEVAALAGREPSVEFLGYLGEDGKRAALLRAGWFVFASQWPETYGLVCAEALIAGRPILASRIAEPVMASPGSYLLFDEPADLPARLAEAATMPAAVYRGMTASALADGARLDWDTHVDAIVDSYETVRSRRRLPADRG</sequence>
<proteinExistence type="predicted"/>
<dbReference type="SUPFAM" id="SSF53756">
    <property type="entry name" value="UDP-Glycosyltransferase/glycogen phosphorylase"/>
    <property type="match status" value="1"/>
</dbReference>
<evidence type="ECO:0000256" key="1">
    <source>
        <dbReference type="ARBA" id="ARBA00022676"/>
    </source>
</evidence>
<dbReference type="Pfam" id="PF13692">
    <property type="entry name" value="Glyco_trans_1_4"/>
    <property type="match status" value="1"/>
</dbReference>
<evidence type="ECO:0000313" key="5">
    <source>
        <dbReference type="Proteomes" id="UP000637628"/>
    </source>
</evidence>
<evidence type="ECO:0000313" key="4">
    <source>
        <dbReference type="EMBL" id="GIE04318.1"/>
    </source>
</evidence>
<dbReference type="GO" id="GO:0016740">
    <property type="term" value="F:transferase activity"/>
    <property type="evidence" value="ECO:0007669"/>
    <property type="project" value="UniProtKB-KW"/>
</dbReference>
<dbReference type="RefSeq" id="WP_239132752.1">
    <property type="nucleotide sequence ID" value="NZ_BAAATX010000016.1"/>
</dbReference>
<dbReference type="Gene3D" id="3.40.50.2000">
    <property type="entry name" value="Glycogen Phosphorylase B"/>
    <property type="match status" value="2"/>
</dbReference>
<dbReference type="InterPro" id="IPR050194">
    <property type="entry name" value="Glycosyltransferase_grp1"/>
</dbReference>
<keyword evidence="2 4" id="KW-0808">Transferase</keyword>
<dbReference type="EMBL" id="BOML01000043">
    <property type="protein sequence ID" value="GIE04318.1"/>
    <property type="molecule type" value="Genomic_DNA"/>
</dbReference>
<evidence type="ECO:0000259" key="3">
    <source>
        <dbReference type="Pfam" id="PF13439"/>
    </source>
</evidence>
<dbReference type="InterPro" id="IPR028098">
    <property type="entry name" value="Glyco_trans_4-like_N"/>
</dbReference>
<accession>A0ABQ3Z3A9</accession>
<reference evidence="4 5" key="1">
    <citation type="submission" date="2021-01" db="EMBL/GenBank/DDBJ databases">
        <title>Whole genome shotgun sequence of Actinoplanes durhamensis NBRC 14914.</title>
        <authorList>
            <person name="Komaki H."/>
            <person name="Tamura T."/>
        </authorList>
    </citation>
    <scope>NUCLEOTIDE SEQUENCE [LARGE SCALE GENOMIC DNA]</scope>
    <source>
        <strain evidence="4 5">NBRC 14914</strain>
    </source>
</reference>
<keyword evidence="5" id="KW-1185">Reference proteome</keyword>
<comment type="caution">
    <text evidence="4">The sequence shown here is derived from an EMBL/GenBank/DDBJ whole genome shotgun (WGS) entry which is preliminary data.</text>
</comment>